<dbReference type="PROSITE" id="PS51543">
    <property type="entry name" value="FYRC"/>
    <property type="match status" value="1"/>
</dbReference>
<evidence type="ECO:0000313" key="1">
    <source>
        <dbReference type="EMBL" id="QCE07520.1"/>
    </source>
</evidence>
<name>A0A4D6N147_VIGUN</name>
<dbReference type="Proteomes" id="UP000501690">
    <property type="component" value="Linkage Group LG9"/>
</dbReference>
<proteinExistence type="predicted"/>
<organism evidence="1 2">
    <name type="scientific">Vigna unguiculata</name>
    <name type="common">Cowpea</name>
    <dbReference type="NCBI Taxonomy" id="3917"/>
    <lineage>
        <taxon>Eukaryota</taxon>
        <taxon>Viridiplantae</taxon>
        <taxon>Streptophyta</taxon>
        <taxon>Embryophyta</taxon>
        <taxon>Tracheophyta</taxon>
        <taxon>Spermatophyta</taxon>
        <taxon>Magnoliopsida</taxon>
        <taxon>eudicotyledons</taxon>
        <taxon>Gunneridae</taxon>
        <taxon>Pentapetalae</taxon>
        <taxon>rosids</taxon>
        <taxon>fabids</taxon>
        <taxon>Fabales</taxon>
        <taxon>Fabaceae</taxon>
        <taxon>Papilionoideae</taxon>
        <taxon>50 kb inversion clade</taxon>
        <taxon>NPAAA clade</taxon>
        <taxon>indigoferoid/millettioid clade</taxon>
        <taxon>Phaseoleae</taxon>
        <taxon>Vigna</taxon>
    </lineage>
</organism>
<sequence>MSAARCWELVREKVNQEIAKQHKLGRKGLPPLQPPGSLDGLEMFGFSSPAIVQAIEALDRSRVCSEYWDSRPYSRPLGQISQPCQSSVSGGIGQGVLLNKNIPVEVVAVLRSLCKKANAEELNSLYSILSESRPQADRSQIAQFLKEEIQKSQPP</sequence>
<reference evidence="1 2" key="1">
    <citation type="submission" date="2019-04" db="EMBL/GenBank/DDBJ databases">
        <title>An improved genome assembly and genetic linkage map for asparagus bean, Vigna unguiculata ssp. sesquipedialis.</title>
        <authorList>
            <person name="Xia Q."/>
            <person name="Zhang R."/>
            <person name="Dong Y."/>
        </authorList>
    </citation>
    <scope>NUCLEOTIDE SEQUENCE [LARGE SCALE GENOMIC DNA]</scope>
    <source>
        <tissue evidence="1">Leaf</tissue>
    </source>
</reference>
<evidence type="ECO:0000313" key="2">
    <source>
        <dbReference type="Proteomes" id="UP000501690"/>
    </source>
</evidence>
<dbReference type="AlphaFoldDB" id="A0A4D6N147"/>
<dbReference type="EMBL" id="CP039353">
    <property type="protein sequence ID" value="QCE07520.1"/>
    <property type="molecule type" value="Genomic_DNA"/>
</dbReference>
<gene>
    <name evidence="1" type="ORF">DEO72_LG9g2540</name>
</gene>
<dbReference type="InterPro" id="IPR003889">
    <property type="entry name" value="FYrich_C"/>
</dbReference>
<dbReference type="Gene3D" id="3.30.160.360">
    <property type="match status" value="1"/>
</dbReference>
<accession>A0A4D6N147</accession>
<dbReference type="Pfam" id="PF05965">
    <property type="entry name" value="FYRC"/>
    <property type="match status" value="1"/>
</dbReference>
<keyword evidence="2" id="KW-1185">Reference proteome</keyword>
<dbReference type="GO" id="GO:0005634">
    <property type="term" value="C:nucleus"/>
    <property type="evidence" value="ECO:0007669"/>
    <property type="project" value="InterPro"/>
</dbReference>
<dbReference type="SMART" id="SM00542">
    <property type="entry name" value="FYRC"/>
    <property type="match status" value="1"/>
</dbReference>
<protein>
    <submittedName>
        <fullName evidence="1">FY-rich</fullName>
    </submittedName>
</protein>